<protein>
    <recommendedName>
        <fullName evidence="4">ATPase</fullName>
    </recommendedName>
</protein>
<feature type="compositionally biased region" description="Basic residues" evidence="1">
    <location>
        <begin position="146"/>
        <end position="155"/>
    </location>
</feature>
<gene>
    <name evidence="2" type="ORF">GCM10009083_22060</name>
</gene>
<feature type="region of interest" description="Disordered" evidence="1">
    <location>
        <begin position="125"/>
        <end position="174"/>
    </location>
</feature>
<dbReference type="Proteomes" id="UP000633263">
    <property type="component" value="Unassembled WGS sequence"/>
</dbReference>
<evidence type="ECO:0000256" key="1">
    <source>
        <dbReference type="SAM" id="MobiDB-lite"/>
    </source>
</evidence>
<sequence length="174" mass="19410">MPEKDRKTEAAVQTPLHLLQVLTRTLNDHLAEACDQAQTDARKVLEKLDREQQKIAEKLEQTQQKLAGDNADGASSDKRQGKLNELNERMEAVRRARSEAEDYVRQLQNDVRQTLRLAKGLERIDHQASQAIEKRNNPEAAAARRPAGRRSRGRRPAAASGEAAQPAVPPEPQG</sequence>
<feature type="compositionally biased region" description="Basic and acidic residues" evidence="1">
    <location>
        <begin position="125"/>
        <end position="137"/>
    </location>
</feature>
<organism evidence="2 3">
    <name type="scientific">Halopseudomonas pertucinogena</name>
    <dbReference type="NCBI Taxonomy" id="86175"/>
    <lineage>
        <taxon>Bacteria</taxon>
        <taxon>Pseudomonadati</taxon>
        <taxon>Pseudomonadota</taxon>
        <taxon>Gammaproteobacteria</taxon>
        <taxon>Pseudomonadales</taxon>
        <taxon>Pseudomonadaceae</taxon>
        <taxon>Halopseudomonas</taxon>
    </lineage>
</organism>
<dbReference type="RefSeq" id="WP_188636712.1">
    <property type="nucleotide sequence ID" value="NZ_BMNN01000005.1"/>
</dbReference>
<accession>A0ABQ2CRQ2</accession>
<comment type="caution">
    <text evidence="2">The sequence shown here is derived from an EMBL/GenBank/DDBJ whole genome shotgun (WGS) entry which is preliminary data.</text>
</comment>
<dbReference type="EMBL" id="BMNN01000005">
    <property type="protein sequence ID" value="GGJ04769.1"/>
    <property type="molecule type" value="Genomic_DNA"/>
</dbReference>
<evidence type="ECO:0000313" key="3">
    <source>
        <dbReference type="Proteomes" id="UP000633263"/>
    </source>
</evidence>
<evidence type="ECO:0008006" key="4">
    <source>
        <dbReference type="Google" id="ProtNLM"/>
    </source>
</evidence>
<feature type="compositionally biased region" description="Low complexity" evidence="1">
    <location>
        <begin position="156"/>
        <end position="166"/>
    </location>
</feature>
<feature type="compositionally biased region" description="Basic and acidic residues" evidence="1">
    <location>
        <begin position="75"/>
        <end position="89"/>
    </location>
</feature>
<reference evidence="3" key="1">
    <citation type="journal article" date="2019" name="Int. J. Syst. Evol. Microbiol.">
        <title>The Global Catalogue of Microorganisms (GCM) 10K type strain sequencing project: providing services to taxonomists for standard genome sequencing and annotation.</title>
        <authorList>
            <consortium name="The Broad Institute Genomics Platform"/>
            <consortium name="The Broad Institute Genome Sequencing Center for Infectious Disease"/>
            <person name="Wu L."/>
            <person name="Ma J."/>
        </authorList>
    </citation>
    <scope>NUCLEOTIDE SEQUENCE [LARGE SCALE GENOMIC DNA]</scope>
    <source>
        <strain evidence="3">JCM 11590</strain>
    </source>
</reference>
<name>A0ABQ2CRQ2_9GAMM</name>
<proteinExistence type="predicted"/>
<evidence type="ECO:0000313" key="2">
    <source>
        <dbReference type="EMBL" id="GGJ04769.1"/>
    </source>
</evidence>
<keyword evidence="3" id="KW-1185">Reference proteome</keyword>
<feature type="region of interest" description="Disordered" evidence="1">
    <location>
        <begin position="60"/>
        <end position="89"/>
    </location>
</feature>